<reference evidence="8 9" key="1">
    <citation type="submission" date="2020-07" db="EMBL/GenBank/DDBJ databases">
        <title>Sequencing the genomes of 1000 actinobacteria strains.</title>
        <authorList>
            <person name="Klenk H.-P."/>
        </authorList>
    </citation>
    <scope>NUCLEOTIDE SEQUENCE [LARGE SCALE GENOMIC DNA]</scope>
    <source>
        <strain evidence="8 9">DSM 24482</strain>
    </source>
</reference>
<keyword evidence="2" id="KW-0479">Metal-binding</keyword>
<comment type="caution">
    <text evidence="8">The sequence shown here is derived from an EMBL/GenBank/DDBJ whole genome shotgun (WGS) entry which is preliminary data.</text>
</comment>
<keyword evidence="6" id="KW-0812">Transmembrane</keyword>
<dbReference type="RefSeq" id="WP_170208939.1">
    <property type="nucleotide sequence ID" value="NZ_BAABFI010000001.1"/>
</dbReference>
<protein>
    <recommendedName>
        <fullName evidence="7">CopC domain-containing protein</fullName>
    </recommendedName>
</protein>
<dbReference type="InterPro" id="IPR007348">
    <property type="entry name" value="CopC_dom"/>
</dbReference>
<dbReference type="GO" id="GO:0006825">
    <property type="term" value="P:copper ion transport"/>
    <property type="evidence" value="ECO:0007669"/>
    <property type="project" value="InterPro"/>
</dbReference>
<dbReference type="AlphaFoldDB" id="A0A7Y9FG61"/>
<dbReference type="EMBL" id="JACCBK010000001">
    <property type="protein sequence ID" value="NYD86412.1"/>
    <property type="molecule type" value="Genomic_DNA"/>
</dbReference>
<keyword evidence="4" id="KW-0186">Copper</keyword>
<feature type="transmembrane region" description="Helical" evidence="6">
    <location>
        <begin position="184"/>
        <end position="205"/>
    </location>
</feature>
<dbReference type="InterPro" id="IPR032694">
    <property type="entry name" value="CopC/D"/>
</dbReference>
<evidence type="ECO:0000313" key="9">
    <source>
        <dbReference type="Proteomes" id="UP000577956"/>
    </source>
</evidence>
<dbReference type="Gene3D" id="2.60.40.1220">
    <property type="match status" value="1"/>
</dbReference>
<evidence type="ECO:0000256" key="1">
    <source>
        <dbReference type="ARBA" id="ARBA00004196"/>
    </source>
</evidence>
<keyword evidence="6" id="KW-0472">Membrane</keyword>
<dbReference type="GO" id="GO:0005507">
    <property type="term" value="F:copper ion binding"/>
    <property type="evidence" value="ECO:0007669"/>
    <property type="project" value="InterPro"/>
</dbReference>
<feature type="compositionally biased region" description="Low complexity" evidence="5">
    <location>
        <begin position="137"/>
        <end position="172"/>
    </location>
</feature>
<dbReference type="PANTHER" id="PTHR34820:SF4">
    <property type="entry name" value="INNER MEMBRANE PROTEIN YEBZ"/>
    <property type="match status" value="1"/>
</dbReference>
<dbReference type="GO" id="GO:0046688">
    <property type="term" value="P:response to copper ion"/>
    <property type="evidence" value="ECO:0007669"/>
    <property type="project" value="InterPro"/>
</dbReference>
<feature type="domain" description="CopC" evidence="7">
    <location>
        <begin position="38"/>
        <end position="130"/>
    </location>
</feature>
<proteinExistence type="predicted"/>
<sequence length="223" mass="22379">MRSSALHPHRAPVVRAAVLAALATVLLTLVGAPPASAHNALRGSDPADGSTVPAAPDRVTLTFDQVAIELGSEVVVTAPDGTVVSEGPVQVAETDVVQILADERPAGEYQVAWRVTSADGHPISGTFVFTAAEGTGEPEPTIEQTATPTPEPTTPAATAPTTAPSAAQTAAPAERDVAAAGTPAWLWVVGAAAVVAAVAVAVVAARRRTSPGRGDATPGDEDR</sequence>
<keyword evidence="3" id="KW-0732">Signal</keyword>
<evidence type="ECO:0000256" key="5">
    <source>
        <dbReference type="SAM" id="MobiDB-lite"/>
    </source>
</evidence>
<organism evidence="8 9">
    <name type="scientific">Cellulomonas oligotrophica</name>
    <dbReference type="NCBI Taxonomy" id="931536"/>
    <lineage>
        <taxon>Bacteria</taxon>
        <taxon>Bacillati</taxon>
        <taxon>Actinomycetota</taxon>
        <taxon>Actinomycetes</taxon>
        <taxon>Micrococcales</taxon>
        <taxon>Cellulomonadaceae</taxon>
        <taxon>Cellulomonas</taxon>
    </lineage>
</organism>
<dbReference type="InterPro" id="IPR014755">
    <property type="entry name" value="Cu-Rt/internalin_Ig-like"/>
</dbReference>
<evidence type="ECO:0000256" key="4">
    <source>
        <dbReference type="ARBA" id="ARBA00023008"/>
    </source>
</evidence>
<keyword evidence="6" id="KW-1133">Transmembrane helix</keyword>
<name>A0A7Y9FG61_9CELL</name>
<dbReference type="GO" id="GO:0005886">
    <property type="term" value="C:plasma membrane"/>
    <property type="evidence" value="ECO:0007669"/>
    <property type="project" value="TreeGrafter"/>
</dbReference>
<dbReference type="GO" id="GO:0042597">
    <property type="term" value="C:periplasmic space"/>
    <property type="evidence" value="ECO:0007669"/>
    <property type="project" value="InterPro"/>
</dbReference>
<dbReference type="SUPFAM" id="SSF81296">
    <property type="entry name" value="E set domains"/>
    <property type="match status" value="1"/>
</dbReference>
<dbReference type="GO" id="GO:0030313">
    <property type="term" value="C:cell envelope"/>
    <property type="evidence" value="ECO:0007669"/>
    <property type="project" value="UniProtKB-SubCell"/>
</dbReference>
<evidence type="ECO:0000256" key="6">
    <source>
        <dbReference type="SAM" id="Phobius"/>
    </source>
</evidence>
<dbReference type="InterPro" id="IPR014756">
    <property type="entry name" value="Ig_E-set"/>
</dbReference>
<dbReference type="PANTHER" id="PTHR34820">
    <property type="entry name" value="INNER MEMBRANE PROTEIN YEBZ"/>
    <property type="match status" value="1"/>
</dbReference>
<evidence type="ECO:0000313" key="8">
    <source>
        <dbReference type="EMBL" id="NYD86412.1"/>
    </source>
</evidence>
<evidence type="ECO:0000259" key="7">
    <source>
        <dbReference type="Pfam" id="PF04234"/>
    </source>
</evidence>
<evidence type="ECO:0000256" key="3">
    <source>
        <dbReference type="ARBA" id="ARBA00022729"/>
    </source>
</evidence>
<evidence type="ECO:0000256" key="2">
    <source>
        <dbReference type="ARBA" id="ARBA00022723"/>
    </source>
</evidence>
<feature type="region of interest" description="Disordered" evidence="5">
    <location>
        <begin position="133"/>
        <end position="174"/>
    </location>
</feature>
<accession>A0A7Y9FG61</accession>
<dbReference type="Proteomes" id="UP000577956">
    <property type="component" value="Unassembled WGS sequence"/>
</dbReference>
<gene>
    <name evidence="8" type="ORF">BKA21_001961</name>
</gene>
<comment type="subcellular location">
    <subcellularLocation>
        <location evidence="1">Cell envelope</location>
    </subcellularLocation>
</comment>
<dbReference type="Pfam" id="PF04234">
    <property type="entry name" value="CopC"/>
    <property type="match status" value="1"/>
</dbReference>